<accession>A0A9D4W051</accession>
<gene>
    <name evidence="5" type="ORF">KIW84_076790</name>
</gene>
<dbReference type="GO" id="GO:0048046">
    <property type="term" value="C:apoplast"/>
    <property type="evidence" value="ECO:0007669"/>
    <property type="project" value="UniProtKB-SubCell"/>
</dbReference>
<comment type="similarity">
    <text evidence="1 4">Belongs to the plant dirigent protein family.</text>
</comment>
<evidence type="ECO:0000256" key="4">
    <source>
        <dbReference type="RuleBase" id="RU363099"/>
    </source>
</evidence>
<proteinExistence type="inferred from homology"/>
<dbReference type="Gene3D" id="2.40.480.10">
    <property type="entry name" value="Allene oxide cyclase-like"/>
    <property type="match status" value="1"/>
</dbReference>
<evidence type="ECO:0000256" key="2">
    <source>
        <dbReference type="ARBA" id="ARBA00011738"/>
    </source>
</evidence>
<feature type="chain" id="PRO_5039743910" description="Dirigent protein" evidence="4">
    <location>
        <begin position="23"/>
        <end position="187"/>
    </location>
</feature>
<keyword evidence="3 4" id="KW-0964">Secreted</keyword>
<dbReference type="GO" id="GO:0009699">
    <property type="term" value="P:phenylpropanoid biosynthetic process"/>
    <property type="evidence" value="ECO:0007669"/>
    <property type="project" value="UniProtKB-ARBA"/>
</dbReference>
<comment type="subunit">
    <text evidence="2 4">Homodimer.</text>
</comment>
<feature type="signal peptide" evidence="4">
    <location>
        <begin position="1"/>
        <end position="22"/>
    </location>
</feature>
<dbReference type="PANTHER" id="PTHR21495">
    <property type="entry name" value="NUCLEOPORIN-RELATED"/>
    <property type="match status" value="1"/>
</dbReference>
<reference evidence="5 6" key="1">
    <citation type="journal article" date="2022" name="Nat. Genet.">
        <title>Improved pea reference genome and pan-genome highlight genomic features and evolutionary characteristics.</title>
        <authorList>
            <person name="Yang T."/>
            <person name="Liu R."/>
            <person name="Luo Y."/>
            <person name="Hu S."/>
            <person name="Wang D."/>
            <person name="Wang C."/>
            <person name="Pandey M.K."/>
            <person name="Ge S."/>
            <person name="Xu Q."/>
            <person name="Li N."/>
            <person name="Li G."/>
            <person name="Huang Y."/>
            <person name="Saxena R.K."/>
            <person name="Ji Y."/>
            <person name="Li M."/>
            <person name="Yan X."/>
            <person name="He Y."/>
            <person name="Liu Y."/>
            <person name="Wang X."/>
            <person name="Xiang C."/>
            <person name="Varshney R.K."/>
            <person name="Ding H."/>
            <person name="Gao S."/>
            <person name="Zong X."/>
        </authorList>
    </citation>
    <scope>NUCLEOTIDE SEQUENCE [LARGE SCALE GENOMIC DNA]</scope>
    <source>
        <strain evidence="5 6">cv. Zhongwan 6</strain>
    </source>
</reference>
<dbReference type="Proteomes" id="UP001058974">
    <property type="component" value="Chromosome 7"/>
</dbReference>
<dbReference type="InterPro" id="IPR044859">
    <property type="entry name" value="Allene_oxi_cyc_Dirigent"/>
</dbReference>
<keyword evidence="4" id="KW-0732">Signal</keyword>
<organism evidence="5 6">
    <name type="scientific">Pisum sativum</name>
    <name type="common">Garden pea</name>
    <name type="synonym">Lathyrus oleraceus</name>
    <dbReference type="NCBI Taxonomy" id="3888"/>
    <lineage>
        <taxon>Eukaryota</taxon>
        <taxon>Viridiplantae</taxon>
        <taxon>Streptophyta</taxon>
        <taxon>Embryophyta</taxon>
        <taxon>Tracheophyta</taxon>
        <taxon>Spermatophyta</taxon>
        <taxon>Magnoliopsida</taxon>
        <taxon>eudicotyledons</taxon>
        <taxon>Gunneridae</taxon>
        <taxon>Pentapetalae</taxon>
        <taxon>rosids</taxon>
        <taxon>fabids</taxon>
        <taxon>Fabales</taxon>
        <taxon>Fabaceae</taxon>
        <taxon>Papilionoideae</taxon>
        <taxon>50 kb inversion clade</taxon>
        <taxon>NPAAA clade</taxon>
        <taxon>Hologalegina</taxon>
        <taxon>IRL clade</taxon>
        <taxon>Fabeae</taxon>
        <taxon>Lathyrus</taxon>
    </lineage>
</organism>
<dbReference type="Pfam" id="PF03018">
    <property type="entry name" value="Dirigent"/>
    <property type="match status" value="1"/>
</dbReference>
<dbReference type="OrthoDB" id="1864232at2759"/>
<comment type="subcellular location">
    <subcellularLocation>
        <location evidence="4">Secreted</location>
        <location evidence="4">Extracellular space</location>
        <location evidence="4">Apoplast</location>
    </subcellularLocation>
</comment>
<keyword evidence="4" id="KW-0052">Apoplast</keyword>
<dbReference type="AlphaFoldDB" id="A0A9D4W051"/>
<evidence type="ECO:0000256" key="1">
    <source>
        <dbReference type="ARBA" id="ARBA00010746"/>
    </source>
</evidence>
<name>A0A9D4W051_PEA</name>
<keyword evidence="6" id="KW-1185">Reference proteome</keyword>
<protein>
    <recommendedName>
        <fullName evidence="4">Dirigent protein</fullName>
    </recommendedName>
</protein>
<evidence type="ECO:0000313" key="5">
    <source>
        <dbReference type="EMBL" id="KAI5392134.1"/>
    </source>
</evidence>
<evidence type="ECO:0000256" key="3">
    <source>
        <dbReference type="ARBA" id="ARBA00022525"/>
    </source>
</evidence>
<comment type="caution">
    <text evidence="5">The sequence shown here is derived from an EMBL/GenBank/DDBJ whole genome shotgun (WGS) entry which is preliminary data.</text>
</comment>
<evidence type="ECO:0000313" key="6">
    <source>
        <dbReference type="Proteomes" id="UP001058974"/>
    </source>
</evidence>
<dbReference type="Gramene" id="Psat07G0679000-T1">
    <property type="protein sequence ID" value="KAI5392134.1"/>
    <property type="gene ID" value="KIW84_076790"/>
</dbReference>
<dbReference type="EMBL" id="JAMSHJ010000007">
    <property type="protein sequence ID" value="KAI5392134.1"/>
    <property type="molecule type" value="Genomic_DNA"/>
</dbReference>
<dbReference type="InterPro" id="IPR004265">
    <property type="entry name" value="Dirigent"/>
</dbReference>
<sequence length="187" mass="21026">MPSQTFLTFFFFLLLSFNTITSDFVRPIDRKLFDLHKKEKLSHFKFYWHDILSGKNPSSITVVPPPLKLNTTTAFGSVRMIDNPLTLGPELSSKLVGKSQGFYASACQDQIGLLMAMNLAFIEGKYNGSSITILGRNSVYDKVREMPVIGGSGLFRFARGYAQATTYSFDLKSGDAVVEYNVYVFHY</sequence>
<comment type="function">
    <text evidence="4">Dirigent proteins impart stereoselectivity on the phenoxy radical-coupling reaction, yielding optically active lignans from two molecules of coniferyl alcohol in the biosynthesis of lignans, flavonolignans, and alkaloids and thus plays a central role in plant secondary metabolism.</text>
</comment>